<feature type="compositionally biased region" description="Basic and acidic residues" evidence="1">
    <location>
        <begin position="78"/>
        <end position="88"/>
    </location>
</feature>
<evidence type="ECO:0000313" key="3">
    <source>
        <dbReference type="Proteomes" id="UP001622496"/>
    </source>
</evidence>
<feature type="region of interest" description="Disordered" evidence="1">
    <location>
        <begin position="68"/>
        <end position="88"/>
    </location>
</feature>
<dbReference type="Proteomes" id="UP001622496">
    <property type="component" value="Chromosome"/>
</dbReference>
<protein>
    <recommendedName>
        <fullName evidence="4">Transcriptional regulator</fullName>
    </recommendedName>
</protein>
<dbReference type="EMBL" id="CP108135">
    <property type="protein sequence ID" value="WTP69336.1"/>
    <property type="molecule type" value="Genomic_DNA"/>
</dbReference>
<accession>A0ABZ1KCK7</accession>
<evidence type="ECO:0000313" key="2">
    <source>
        <dbReference type="EMBL" id="WTP69336.1"/>
    </source>
</evidence>
<evidence type="ECO:0008006" key="4">
    <source>
        <dbReference type="Google" id="ProtNLM"/>
    </source>
</evidence>
<name>A0ABZ1KCK7_9ACTN</name>
<gene>
    <name evidence="2" type="ORF">OG560_29510</name>
</gene>
<keyword evidence="3" id="KW-1185">Reference proteome</keyword>
<reference evidence="2 3" key="1">
    <citation type="submission" date="2022-10" db="EMBL/GenBank/DDBJ databases">
        <title>The complete genomes of actinobacterial strains from the NBC collection.</title>
        <authorList>
            <person name="Joergensen T.S."/>
            <person name="Alvarez Arevalo M."/>
            <person name="Sterndorff E.B."/>
            <person name="Faurdal D."/>
            <person name="Vuksanovic O."/>
            <person name="Mourched A.-S."/>
            <person name="Charusanti P."/>
            <person name="Shaw S."/>
            <person name="Blin K."/>
            <person name="Weber T."/>
        </authorList>
    </citation>
    <scope>NUCLEOTIDE SEQUENCE [LARGE SCALE GENOMIC DNA]</scope>
    <source>
        <strain evidence="2 3">NBC_00185</strain>
    </source>
</reference>
<sequence length="88" mass="9829">MEEIRDRVQAAAKKRARAKDAFTRADTELRDLLVAARTEDIGPSELARLTGLTREWVAKIAPDPEAKARRTVKVPKGTLDRVRSTDSD</sequence>
<organism evidence="2 3">
    <name type="scientific">[Kitasatospora] papulosa</name>
    <dbReference type="NCBI Taxonomy" id="1464011"/>
    <lineage>
        <taxon>Bacteria</taxon>
        <taxon>Bacillati</taxon>
        <taxon>Actinomycetota</taxon>
        <taxon>Actinomycetes</taxon>
        <taxon>Kitasatosporales</taxon>
        <taxon>Streptomycetaceae</taxon>
        <taxon>Streptomyces</taxon>
    </lineage>
</organism>
<evidence type="ECO:0000256" key="1">
    <source>
        <dbReference type="SAM" id="MobiDB-lite"/>
    </source>
</evidence>
<dbReference type="RefSeq" id="WP_406188946.1">
    <property type="nucleotide sequence ID" value="NZ_CP108135.1"/>
</dbReference>
<proteinExistence type="predicted"/>